<feature type="region of interest" description="Disordered" evidence="1">
    <location>
        <begin position="353"/>
        <end position="379"/>
    </location>
</feature>
<dbReference type="SUPFAM" id="SSF51905">
    <property type="entry name" value="FAD/NAD(P)-binding domain"/>
    <property type="match status" value="1"/>
</dbReference>
<evidence type="ECO:0000259" key="2">
    <source>
        <dbReference type="Pfam" id="PF25413"/>
    </source>
</evidence>
<dbReference type="STRING" id="4795.A0A225VVL6"/>
<proteinExistence type="predicted"/>
<reference evidence="4" key="1">
    <citation type="submission" date="2017-03" db="EMBL/GenBank/DDBJ databases">
        <title>Phytopthora megakarya and P. palmivora, two closely related causual agents of cacao black pod achieved similar genome size and gene model numbers by different mechanisms.</title>
        <authorList>
            <person name="Ali S."/>
            <person name="Shao J."/>
            <person name="Larry D.J."/>
            <person name="Kronmiller B."/>
            <person name="Shen D."/>
            <person name="Strem M.D."/>
            <person name="Melnick R.L."/>
            <person name="Guiltinan M.J."/>
            <person name="Tyler B.M."/>
            <person name="Meinhardt L.W."/>
            <person name="Bailey B.A."/>
        </authorList>
    </citation>
    <scope>NUCLEOTIDE SEQUENCE [LARGE SCALE GENOMIC DNA]</scope>
    <source>
        <strain evidence="4">zdho120</strain>
    </source>
</reference>
<organism evidence="3 4">
    <name type="scientific">Phytophthora megakarya</name>
    <dbReference type="NCBI Taxonomy" id="4795"/>
    <lineage>
        <taxon>Eukaryota</taxon>
        <taxon>Sar</taxon>
        <taxon>Stramenopiles</taxon>
        <taxon>Oomycota</taxon>
        <taxon>Peronosporomycetes</taxon>
        <taxon>Peronosporales</taxon>
        <taxon>Peronosporaceae</taxon>
        <taxon>Phytophthora</taxon>
    </lineage>
</organism>
<evidence type="ECO:0000313" key="4">
    <source>
        <dbReference type="Proteomes" id="UP000198211"/>
    </source>
</evidence>
<gene>
    <name evidence="3" type="ORF">PHMEG_00018121</name>
</gene>
<feature type="domain" description="[F-actin]-monooxygenase MICAL1-3-like Rossman" evidence="2">
    <location>
        <begin position="647"/>
        <end position="750"/>
    </location>
</feature>
<evidence type="ECO:0000313" key="3">
    <source>
        <dbReference type="EMBL" id="OWZ09214.1"/>
    </source>
</evidence>
<dbReference type="Pfam" id="PF25413">
    <property type="entry name" value="Rossman_Mical"/>
    <property type="match status" value="1"/>
</dbReference>
<dbReference type="PANTHER" id="PTHR42841">
    <property type="entry name" value="AMINE OXIDASE"/>
    <property type="match status" value="1"/>
</dbReference>
<feature type="region of interest" description="Disordered" evidence="1">
    <location>
        <begin position="55"/>
        <end position="85"/>
    </location>
</feature>
<sequence length="874" mass="97822">MYIREGFDDDRGLDALDRLSEIDIYNRRRRLLDNSAINAGDEKYLDDIYRVDGNNITNGDDGKPYNDEPRSQRHNSVPYTSAVPGSGRGAMINPNDIDSIQLGHIVAEEAERKQKARADKELAWQKVRLLLLEEEEKASTSIDTTSKSLDSARGGTVEDNIDTVKLLDSMARPGGDEFSYNRSVSSDVDAAPIVDSSLAQSQVSSDTTASTVSGSEVKEVKDLPPQKFARHIDRMGNKISKFLSRGQASDDEGNDMIKSRRYPPHSKHEPFVARKSSVRLALLATLEQLDKPPNSKHEPFVAGKSSVRLALLATLEHVGRTCQRTDLSEASMTRIASHLAAIDQIARDDMFKKNRQQRRRSSSTQWSTSENDSSDEKDFRDAVPQTADDLAFRSAPPVIVETLQARILPTVLNSFKAFDAAKDLGDTITAFKNLVNDCGLSGVQVDEPWHIYYHIKAAVYSKLSFRHKQLFKLLDARFNLNVYKQKPAAQIRVCIIGAGPVGLRAAVETALLGGHVVLLEKREQFSRENMLHLWPWVVQDLVSLGAKVLFPQFCKSNSYFHISTRQLQLILLKVALLVGVTVSPSTDFDSIAPPGLEENGGKPFYTVVTQPQIPMVEFTAVLGASGTNDKLADPAGINRFAFCRKEALGIVCYFPNLGTSDEMKAKEFSWTAQKKHPMLEKLREVGLDLENVVYYRGEMHYLVMTPKRQNLLDLKVVNENRSSSTDLVMDDNVNMSTLHEFVKNIVDFAGIPRKTDFSRVSLFDFSSLTRADKAASILTSHGKKLYVGLIGDSLLEPVWHENIGAYRGFMSALDGVWMVTQIGKKTDEQLLADREAAYQVLQRLSERNREEMQKHVRKYTVDPKSRYTVQFPLV</sequence>
<dbReference type="EMBL" id="NBNE01002872">
    <property type="protein sequence ID" value="OWZ09214.1"/>
    <property type="molecule type" value="Genomic_DNA"/>
</dbReference>
<dbReference type="AlphaFoldDB" id="A0A225VVL6"/>
<accession>A0A225VVL6</accession>
<evidence type="ECO:0000256" key="1">
    <source>
        <dbReference type="SAM" id="MobiDB-lite"/>
    </source>
</evidence>
<dbReference type="InterPro" id="IPR057494">
    <property type="entry name" value="Rossman_Mical"/>
</dbReference>
<feature type="compositionally biased region" description="Basic and acidic residues" evidence="1">
    <location>
        <begin position="60"/>
        <end position="71"/>
    </location>
</feature>
<dbReference type="OrthoDB" id="20799at2759"/>
<protein>
    <recommendedName>
        <fullName evidence="2">[F-actin]-monooxygenase MICAL1-3-like Rossman domain-containing protein</fullName>
    </recommendedName>
</protein>
<keyword evidence="4" id="KW-1185">Reference proteome</keyword>
<name>A0A225VVL6_9STRA</name>
<dbReference type="Proteomes" id="UP000198211">
    <property type="component" value="Unassembled WGS sequence"/>
</dbReference>
<comment type="caution">
    <text evidence="3">The sequence shown here is derived from an EMBL/GenBank/DDBJ whole genome shotgun (WGS) entry which is preliminary data.</text>
</comment>
<dbReference type="Gene3D" id="3.50.50.60">
    <property type="entry name" value="FAD/NAD(P)-binding domain"/>
    <property type="match status" value="1"/>
</dbReference>
<dbReference type="InterPro" id="IPR036188">
    <property type="entry name" value="FAD/NAD-bd_sf"/>
</dbReference>